<dbReference type="PANTHER" id="PTHR12544:SF29">
    <property type="entry name" value="GLUTAMINASE"/>
    <property type="match status" value="1"/>
</dbReference>
<evidence type="ECO:0000256" key="2">
    <source>
        <dbReference type="ARBA" id="ARBA00011881"/>
    </source>
</evidence>
<sequence length="170" mass="17852">MHAPTLNYLDEIIAQTGHVDSGSLPEGIPDLAAADPGRAAVALCTVNGTVYASGDTEDRSGIQSMSEPFAYALAIEDRGLDAVLERIGVEPSGEAFDQYSQLYLVDSLPVARGRPRSPPRIPERGGSRTSHGLLPTASGCGHGTESMSPRSPGTCESRRTRAGIRVACCQ</sequence>
<organism evidence="7 8">
    <name type="scientific">Nocardiopsis terrae</name>
    <dbReference type="NCBI Taxonomy" id="372655"/>
    <lineage>
        <taxon>Bacteria</taxon>
        <taxon>Bacillati</taxon>
        <taxon>Actinomycetota</taxon>
        <taxon>Actinomycetes</taxon>
        <taxon>Streptosporangiales</taxon>
        <taxon>Nocardiopsidaceae</taxon>
        <taxon>Nocardiopsis</taxon>
    </lineage>
</organism>
<dbReference type="InterPro" id="IPR015868">
    <property type="entry name" value="Glutaminase"/>
</dbReference>
<proteinExistence type="inferred from homology"/>
<dbReference type="Gene3D" id="3.40.710.10">
    <property type="entry name" value="DD-peptidase/beta-lactamase superfamily"/>
    <property type="match status" value="1"/>
</dbReference>
<dbReference type="EC" id="3.5.1.2" evidence="3"/>
<evidence type="ECO:0000256" key="6">
    <source>
        <dbReference type="SAM" id="MobiDB-lite"/>
    </source>
</evidence>
<name>A0ABR9HGR6_9ACTN</name>
<gene>
    <name evidence="7" type="ORF">H4W79_002435</name>
</gene>
<protein>
    <recommendedName>
        <fullName evidence="3">glutaminase</fullName>
        <ecNumber evidence="3">3.5.1.2</ecNumber>
    </recommendedName>
</protein>
<dbReference type="Pfam" id="PF04960">
    <property type="entry name" value="Glutaminase"/>
    <property type="match status" value="1"/>
</dbReference>
<evidence type="ECO:0000313" key="7">
    <source>
        <dbReference type="EMBL" id="MBE1458221.1"/>
    </source>
</evidence>
<reference evidence="7 8" key="1">
    <citation type="submission" date="2020-10" db="EMBL/GenBank/DDBJ databases">
        <title>Sequencing the genomes of 1000 actinobacteria strains.</title>
        <authorList>
            <person name="Klenk H.-P."/>
        </authorList>
    </citation>
    <scope>NUCLEOTIDE SEQUENCE [LARGE SCALE GENOMIC DNA]</scope>
    <source>
        <strain evidence="7 8">DSM 45157</strain>
    </source>
</reference>
<evidence type="ECO:0000256" key="5">
    <source>
        <dbReference type="ARBA" id="ARBA00049534"/>
    </source>
</evidence>
<comment type="caution">
    <text evidence="7">The sequence shown here is derived from an EMBL/GenBank/DDBJ whole genome shotgun (WGS) entry which is preliminary data.</text>
</comment>
<dbReference type="EMBL" id="JADBDY010000001">
    <property type="protein sequence ID" value="MBE1458221.1"/>
    <property type="molecule type" value="Genomic_DNA"/>
</dbReference>
<comment type="similarity">
    <text evidence="1">Belongs to the glutaminase family.</text>
</comment>
<dbReference type="SUPFAM" id="SSF56601">
    <property type="entry name" value="beta-lactamase/transpeptidase-like"/>
    <property type="match status" value="1"/>
</dbReference>
<evidence type="ECO:0000256" key="1">
    <source>
        <dbReference type="ARBA" id="ARBA00011076"/>
    </source>
</evidence>
<dbReference type="InterPro" id="IPR012338">
    <property type="entry name" value="Beta-lactam/transpept-like"/>
</dbReference>
<dbReference type="Proteomes" id="UP000598217">
    <property type="component" value="Unassembled WGS sequence"/>
</dbReference>
<dbReference type="RefSeq" id="WP_225942422.1">
    <property type="nucleotide sequence ID" value="NZ_BMXJ01000003.1"/>
</dbReference>
<evidence type="ECO:0000256" key="3">
    <source>
        <dbReference type="ARBA" id="ARBA00012918"/>
    </source>
</evidence>
<evidence type="ECO:0000313" key="8">
    <source>
        <dbReference type="Proteomes" id="UP000598217"/>
    </source>
</evidence>
<accession>A0ABR9HGR6</accession>
<dbReference type="PANTHER" id="PTHR12544">
    <property type="entry name" value="GLUTAMINASE"/>
    <property type="match status" value="1"/>
</dbReference>
<keyword evidence="4" id="KW-0378">Hydrolase</keyword>
<keyword evidence="8" id="KW-1185">Reference proteome</keyword>
<comment type="subunit">
    <text evidence="2">Homotetramer.</text>
</comment>
<evidence type="ECO:0000256" key="4">
    <source>
        <dbReference type="ARBA" id="ARBA00022801"/>
    </source>
</evidence>
<feature type="region of interest" description="Disordered" evidence="6">
    <location>
        <begin position="111"/>
        <end position="158"/>
    </location>
</feature>
<comment type="catalytic activity">
    <reaction evidence="5">
        <text>L-glutamine + H2O = L-glutamate + NH4(+)</text>
        <dbReference type="Rhea" id="RHEA:15889"/>
        <dbReference type="ChEBI" id="CHEBI:15377"/>
        <dbReference type="ChEBI" id="CHEBI:28938"/>
        <dbReference type="ChEBI" id="CHEBI:29985"/>
        <dbReference type="ChEBI" id="CHEBI:58359"/>
        <dbReference type="EC" id="3.5.1.2"/>
    </reaction>
</comment>